<evidence type="ECO:0000313" key="2">
    <source>
        <dbReference type="EMBL" id="OMO62895.1"/>
    </source>
</evidence>
<comment type="caution">
    <text evidence="2">The sequence shown here is derived from an EMBL/GenBank/DDBJ whole genome shotgun (WGS) entry which is preliminary data.</text>
</comment>
<sequence length="74" mass="8207">MAIIAFAATTSSTKIHHRMAPEIRRCTPKGPPNETPKTILQTKTRNPQFPSQRTKQTLESENLGITERTGAMMG</sequence>
<keyword evidence="3" id="KW-1185">Reference proteome</keyword>
<feature type="compositionally biased region" description="Polar residues" evidence="1">
    <location>
        <begin position="45"/>
        <end position="60"/>
    </location>
</feature>
<feature type="region of interest" description="Disordered" evidence="1">
    <location>
        <begin position="45"/>
        <end position="74"/>
    </location>
</feature>
<dbReference type="Proteomes" id="UP000187203">
    <property type="component" value="Unassembled WGS sequence"/>
</dbReference>
<proteinExistence type="predicted"/>
<organism evidence="2 3">
    <name type="scientific">Corchorus olitorius</name>
    <dbReference type="NCBI Taxonomy" id="93759"/>
    <lineage>
        <taxon>Eukaryota</taxon>
        <taxon>Viridiplantae</taxon>
        <taxon>Streptophyta</taxon>
        <taxon>Embryophyta</taxon>
        <taxon>Tracheophyta</taxon>
        <taxon>Spermatophyta</taxon>
        <taxon>Magnoliopsida</taxon>
        <taxon>eudicotyledons</taxon>
        <taxon>Gunneridae</taxon>
        <taxon>Pentapetalae</taxon>
        <taxon>rosids</taxon>
        <taxon>malvids</taxon>
        <taxon>Malvales</taxon>
        <taxon>Malvaceae</taxon>
        <taxon>Grewioideae</taxon>
        <taxon>Apeibeae</taxon>
        <taxon>Corchorus</taxon>
    </lineage>
</organism>
<gene>
    <name evidence="2" type="ORF">COLO4_32839</name>
</gene>
<name>A0A1R3GXQ8_9ROSI</name>
<dbReference type="AlphaFoldDB" id="A0A1R3GXQ8"/>
<protein>
    <submittedName>
        <fullName evidence="2">Uncharacterized protein</fullName>
    </submittedName>
</protein>
<evidence type="ECO:0000313" key="3">
    <source>
        <dbReference type="Proteomes" id="UP000187203"/>
    </source>
</evidence>
<dbReference type="EMBL" id="AWUE01021252">
    <property type="protein sequence ID" value="OMO62895.1"/>
    <property type="molecule type" value="Genomic_DNA"/>
</dbReference>
<evidence type="ECO:0000256" key="1">
    <source>
        <dbReference type="SAM" id="MobiDB-lite"/>
    </source>
</evidence>
<reference evidence="3" key="1">
    <citation type="submission" date="2013-09" db="EMBL/GenBank/DDBJ databases">
        <title>Corchorus olitorius genome sequencing.</title>
        <authorList>
            <person name="Alam M."/>
            <person name="Haque M.S."/>
            <person name="Islam M.S."/>
            <person name="Emdad E.M."/>
            <person name="Islam M.M."/>
            <person name="Ahmed B."/>
            <person name="Halim A."/>
            <person name="Hossen Q.M.M."/>
            <person name="Hossain M.Z."/>
            <person name="Ahmed R."/>
            <person name="Khan M.M."/>
            <person name="Islam R."/>
            <person name="Rashid M.M."/>
            <person name="Khan S.A."/>
            <person name="Rahman M.S."/>
            <person name="Alam M."/>
            <person name="Yahiya A.S."/>
            <person name="Khan M.S."/>
            <person name="Azam M.S."/>
            <person name="Haque T."/>
            <person name="Lashkar M.Z.H."/>
            <person name="Akhand A.I."/>
            <person name="Morshed G."/>
            <person name="Roy S."/>
            <person name="Uddin K.S."/>
            <person name="Rabeya T."/>
            <person name="Hossain A.S."/>
            <person name="Chowdhury A."/>
            <person name="Snigdha A.R."/>
            <person name="Mortoza M.S."/>
            <person name="Matin S.A."/>
            <person name="Hoque S.M.E."/>
            <person name="Islam M.K."/>
            <person name="Roy D.K."/>
            <person name="Haider R."/>
            <person name="Moosa M.M."/>
            <person name="Elias S.M."/>
            <person name="Hasan A.M."/>
            <person name="Jahan S."/>
            <person name="Shafiuddin M."/>
            <person name="Mahmood N."/>
            <person name="Shommy N.S."/>
        </authorList>
    </citation>
    <scope>NUCLEOTIDE SEQUENCE [LARGE SCALE GENOMIC DNA]</scope>
    <source>
        <strain evidence="3">cv. O-4</strain>
    </source>
</reference>
<accession>A0A1R3GXQ8</accession>